<dbReference type="AlphaFoldDB" id="A0AAU3HTC9"/>
<reference evidence="2" key="1">
    <citation type="submission" date="2022-10" db="EMBL/GenBank/DDBJ databases">
        <title>The complete genomes of actinobacterial strains from the NBC collection.</title>
        <authorList>
            <person name="Joergensen T.S."/>
            <person name="Alvarez Arevalo M."/>
            <person name="Sterndorff E.B."/>
            <person name="Faurdal D."/>
            <person name="Vuksanovic O."/>
            <person name="Mourched A.-S."/>
            <person name="Charusanti P."/>
            <person name="Shaw S."/>
            <person name="Blin K."/>
            <person name="Weber T."/>
        </authorList>
    </citation>
    <scope>NUCLEOTIDE SEQUENCE</scope>
    <source>
        <strain evidence="2">NBC_01393</strain>
    </source>
</reference>
<gene>
    <name evidence="2" type="ORF">OG699_06055</name>
</gene>
<feature type="chain" id="PRO_5043951245" evidence="1">
    <location>
        <begin position="28"/>
        <end position="145"/>
    </location>
</feature>
<keyword evidence="1" id="KW-0732">Signal</keyword>
<proteinExistence type="predicted"/>
<evidence type="ECO:0000256" key="1">
    <source>
        <dbReference type="SAM" id="SignalP"/>
    </source>
</evidence>
<dbReference type="Pfam" id="PF03995">
    <property type="entry name" value="Inhibitor_I36"/>
    <property type="match status" value="1"/>
</dbReference>
<feature type="signal peptide" evidence="1">
    <location>
        <begin position="1"/>
        <end position="27"/>
    </location>
</feature>
<sequence length="145" mass="15308">MNIRRAISTSVVPLAAAIALIIPTAGAASATASVGCNASGTHNGCIRLFYNSDRAGSSTYFDANVSDLAGYTFLTSGTGKGNAVKNNAASALNDSPTMVTIYYNSGYVGACDTLSAYAISDKLHYTYNNDASFRWDYTRSDCYDF</sequence>
<evidence type="ECO:0000313" key="2">
    <source>
        <dbReference type="EMBL" id="WTZ07603.1"/>
    </source>
</evidence>
<name>A0AAU3HTC9_9ACTN</name>
<organism evidence="2">
    <name type="scientific">Streptomyces sp. NBC_01393</name>
    <dbReference type="NCBI Taxonomy" id="2903851"/>
    <lineage>
        <taxon>Bacteria</taxon>
        <taxon>Bacillati</taxon>
        <taxon>Actinomycetota</taxon>
        <taxon>Actinomycetes</taxon>
        <taxon>Kitasatosporales</taxon>
        <taxon>Streptomycetaceae</taxon>
        <taxon>Streptomyces</taxon>
    </lineage>
</organism>
<accession>A0AAU3HTC9</accession>
<protein>
    <submittedName>
        <fullName evidence="2">Peptidase inhibitor family I36 protein</fullName>
    </submittedName>
</protein>
<dbReference type="EMBL" id="CP109546">
    <property type="protein sequence ID" value="WTZ07603.1"/>
    <property type="molecule type" value="Genomic_DNA"/>
</dbReference>